<keyword evidence="2" id="KW-1185">Reference proteome</keyword>
<comment type="caution">
    <text evidence="1">The sequence shown here is derived from an EMBL/GenBank/DDBJ whole genome shotgun (WGS) entry which is preliminary data.</text>
</comment>
<proteinExistence type="predicted"/>
<evidence type="ECO:0000313" key="1">
    <source>
        <dbReference type="EMBL" id="MBK1645103.1"/>
    </source>
</evidence>
<accession>A0A9X0WIC3</accession>
<evidence type="ECO:0000313" key="2">
    <source>
        <dbReference type="Proteomes" id="UP001138802"/>
    </source>
</evidence>
<protein>
    <recommendedName>
        <fullName evidence="3">DUF2283 domain-containing protein</fullName>
    </recommendedName>
</protein>
<dbReference type="Proteomes" id="UP001138802">
    <property type="component" value="Unassembled WGS sequence"/>
</dbReference>
<reference evidence="1 2" key="1">
    <citation type="journal article" date="2020" name="Microorganisms">
        <title>Osmotic Adaptation and Compatible Solute Biosynthesis of Phototrophic Bacteria as Revealed from Genome Analyses.</title>
        <authorList>
            <person name="Imhoff J.F."/>
            <person name="Rahn T."/>
            <person name="Kunzel S."/>
            <person name="Keller A."/>
            <person name="Neulinger S.C."/>
        </authorList>
    </citation>
    <scope>NUCLEOTIDE SEQUENCE [LARGE SCALE GENOMIC DNA]</scope>
    <source>
        <strain evidence="1 2">DSM 21303</strain>
    </source>
</reference>
<dbReference type="EMBL" id="NRSD01000009">
    <property type="protein sequence ID" value="MBK1645103.1"/>
    <property type="molecule type" value="Genomic_DNA"/>
</dbReference>
<dbReference type="InterPro" id="IPR019270">
    <property type="entry name" value="DUF2283"/>
</dbReference>
<gene>
    <name evidence="1" type="ORF">CKO25_10655</name>
</gene>
<dbReference type="PANTHER" id="PTHR37029:SF1">
    <property type="entry name" value="SSR1768 PROTEIN"/>
    <property type="match status" value="1"/>
</dbReference>
<sequence>MKLKLDKEGDALYFRLRSSTIVESEEVRPGVILDFDEDDQVVGVEFLHVSERASKEDLAVMQFEHDR</sequence>
<organism evidence="1 2">
    <name type="scientific">Thiocapsa imhoffii</name>
    <dbReference type="NCBI Taxonomy" id="382777"/>
    <lineage>
        <taxon>Bacteria</taxon>
        <taxon>Pseudomonadati</taxon>
        <taxon>Pseudomonadota</taxon>
        <taxon>Gammaproteobacteria</taxon>
        <taxon>Chromatiales</taxon>
        <taxon>Chromatiaceae</taxon>
        <taxon>Thiocapsa</taxon>
    </lineage>
</organism>
<name>A0A9X0WIC3_9GAMM</name>
<dbReference type="RefSeq" id="WP_200387910.1">
    <property type="nucleotide sequence ID" value="NZ_NRSD01000009.1"/>
</dbReference>
<dbReference type="PANTHER" id="PTHR37029">
    <property type="entry name" value="SSR1768 PROTEIN"/>
    <property type="match status" value="1"/>
</dbReference>
<dbReference type="Pfam" id="PF10049">
    <property type="entry name" value="DUF2283"/>
    <property type="match status" value="1"/>
</dbReference>
<evidence type="ECO:0008006" key="3">
    <source>
        <dbReference type="Google" id="ProtNLM"/>
    </source>
</evidence>
<dbReference type="AlphaFoldDB" id="A0A9X0WIC3"/>